<dbReference type="EMBL" id="CAJVPY010000379">
    <property type="protein sequence ID" value="CAG8469342.1"/>
    <property type="molecule type" value="Genomic_DNA"/>
</dbReference>
<comment type="caution">
    <text evidence="1">The sequence shown here is derived from an EMBL/GenBank/DDBJ whole genome shotgun (WGS) entry which is preliminary data.</text>
</comment>
<evidence type="ECO:0000313" key="2">
    <source>
        <dbReference type="Proteomes" id="UP000789405"/>
    </source>
</evidence>
<dbReference type="AlphaFoldDB" id="A0A9N8VWY3"/>
<protein>
    <submittedName>
        <fullName evidence="1">9478_t:CDS:1</fullName>
    </submittedName>
</protein>
<gene>
    <name evidence="1" type="ORF">DERYTH_LOCUS1380</name>
</gene>
<accession>A0A9N8VWY3</accession>
<proteinExistence type="predicted"/>
<organism evidence="1 2">
    <name type="scientific">Dentiscutata erythropus</name>
    <dbReference type="NCBI Taxonomy" id="1348616"/>
    <lineage>
        <taxon>Eukaryota</taxon>
        <taxon>Fungi</taxon>
        <taxon>Fungi incertae sedis</taxon>
        <taxon>Mucoromycota</taxon>
        <taxon>Glomeromycotina</taxon>
        <taxon>Glomeromycetes</taxon>
        <taxon>Diversisporales</taxon>
        <taxon>Gigasporaceae</taxon>
        <taxon>Dentiscutata</taxon>
    </lineage>
</organism>
<evidence type="ECO:0000313" key="1">
    <source>
        <dbReference type="EMBL" id="CAG8469342.1"/>
    </source>
</evidence>
<name>A0A9N8VWY3_9GLOM</name>
<keyword evidence="2" id="KW-1185">Reference proteome</keyword>
<feature type="non-terminal residue" evidence="1">
    <location>
        <position position="127"/>
    </location>
</feature>
<reference evidence="1" key="1">
    <citation type="submission" date="2021-06" db="EMBL/GenBank/DDBJ databases">
        <authorList>
            <person name="Kallberg Y."/>
            <person name="Tangrot J."/>
            <person name="Rosling A."/>
        </authorList>
    </citation>
    <scope>NUCLEOTIDE SEQUENCE</scope>
    <source>
        <strain evidence="1">MA453B</strain>
    </source>
</reference>
<sequence>MNLSKNKNNSVPEDNNNYDPYTSLSELNYNVNQLFTYQSSQQLPRSIQEQNEIITPPQVNDDHDVISGEETSCRHCLVVWNRGRPQILKRHLARECANVPQQIKEIWRDSLAMEEKTIKRRNKIESR</sequence>
<dbReference type="Proteomes" id="UP000789405">
    <property type="component" value="Unassembled WGS sequence"/>
</dbReference>